<sequence length="171" mass="19001">MPQPRILVALHVFSLVWSLVIMIVSCCCDHGILSLWCSPIFGLATVAFHFTTLLIAYRHGQIKPLISAGTVVLAWIICSCWAFTFVAMVVVREAQKGGVHSIDLGGGMTVPVPYTKHGAQHWQFITVPSEWVILGNLAFRTTIYRSKSLYEEFEASKLPLYNEPAETGIHN</sequence>
<keyword evidence="1" id="KW-1133">Transmembrane helix</keyword>
<organism evidence="2 3">
    <name type="scientific">Coprinopsis marcescibilis</name>
    <name type="common">Agaric fungus</name>
    <name type="synonym">Psathyrella marcescibilis</name>
    <dbReference type="NCBI Taxonomy" id="230819"/>
    <lineage>
        <taxon>Eukaryota</taxon>
        <taxon>Fungi</taxon>
        <taxon>Dikarya</taxon>
        <taxon>Basidiomycota</taxon>
        <taxon>Agaricomycotina</taxon>
        <taxon>Agaricomycetes</taxon>
        <taxon>Agaricomycetidae</taxon>
        <taxon>Agaricales</taxon>
        <taxon>Agaricineae</taxon>
        <taxon>Psathyrellaceae</taxon>
        <taxon>Coprinopsis</taxon>
    </lineage>
</organism>
<dbReference type="PROSITE" id="PS51257">
    <property type="entry name" value="PROKAR_LIPOPROTEIN"/>
    <property type="match status" value="1"/>
</dbReference>
<dbReference type="OrthoDB" id="3196762at2759"/>
<dbReference type="Proteomes" id="UP000307440">
    <property type="component" value="Unassembled WGS sequence"/>
</dbReference>
<feature type="transmembrane region" description="Helical" evidence="1">
    <location>
        <begin position="6"/>
        <end position="28"/>
    </location>
</feature>
<feature type="transmembrane region" description="Helical" evidence="1">
    <location>
        <begin position="65"/>
        <end position="91"/>
    </location>
</feature>
<accession>A0A5C3LJU9</accession>
<dbReference type="EMBL" id="ML210153">
    <property type="protein sequence ID" value="TFK28901.1"/>
    <property type="molecule type" value="Genomic_DNA"/>
</dbReference>
<protein>
    <submittedName>
        <fullName evidence="2">Uncharacterized protein</fullName>
    </submittedName>
</protein>
<keyword evidence="3" id="KW-1185">Reference proteome</keyword>
<proteinExistence type="predicted"/>
<reference evidence="2 3" key="1">
    <citation type="journal article" date="2019" name="Nat. Ecol. Evol.">
        <title>Megaphylogeny resolves global patterns of mushroom evolution.</title>
        <authorList>
            <person name="Varga T."/>
            <person name="Krizsan K."/>
            <person name="Foldi C."/>
            <person name="Dima B."/>
            <person name="Sanchez-Garcia M."/>
            <person name="Sanchez-Ramirez S."/>
            <person name="Szollosi G.J."/>
            <person name="Szarkandi J.G."/>
            <person name="Papp V."/>
            <person name="Albert L."/>
            <person name="Andreopoulos W."/>
            <person name="Angelini C."/>
            <person name="Antonin V."/>
            <person name="Barry K.W."/>
            <person name="Bougher N.L."/>
            <person name="Buchanan P."/>
            <person name="Buyck B."/>
            <person name="Bense V."/>
            <person name="Catcheside P."/>
            <person name="Chovatia M."/>
            <person name="Cooper J."/>
            <person name="Damon W."/>
            <person name="Desjardin D."/>
            <person name="Finy P."/>
            <person name="Geml J."/>
            <person name="Haridas S."/>
            <person name="Hughes K."/>
            <person name="Justo A."/>
            <person name="Karasinski D."/>
            <person name="Kautmanova I."/>
            <person name="Kiss B."/>
            <person name="Kocsube S."/>
            <person name="Kotiranta H."/>
            <person name="LaButti K.M."/>
            <person name="Lechner B.E."/>
            <person name="Liimatainen K."/>
            <person name="Lipzen A."/>
            <person name="Lukacs Z."/>
            <person name="Mihaltcheva S."/>
            <person name="Morgado L.N."/>
            <person name="Niskanen T."/>
            <person name="Noordeloos M.E."/>
            <person name="Ohm R.A."/>
            <person name="Ortiz-Santana B."/>
            <person name="Ovrebo C."/>
            <person name="Racz N."/>
            <person name="Riley R."/>
            <person name="Savchenko A."/>
            <person name="Shiryaev A."/>
            <person name="Soop K."/>
            <person name="Spirin V."/>
            <person name="Szebenyi C."/>
            <person name="Tomsovsky M."/>
            <person name="Tulloss R.E."/>
            <person name="Uehling J."/>
            <person name="Grigoriev I.V."/>
            <person name="Vagvolgyi C."/>
            <person name="Papp T."/>
            <person name="Martin F.M."/>
            <person name="Miettinen O."/>
            <person name="Hibbett D.S."/>
            <person name="Nagy L.G."/>
        </authorList>
    </citation>
    <scope>NUCLEOTIDE SEQUENCE [LARGE SCALE GENOMIC DNA]</scope>
    <source>
        <strain evidence="2 3">CBS 121175</strain>
    </source>
</reference>
<feature type="transmembrane region" description="Helical" evidence="1">
    <location>
        <begin position="40"/>
        <end position="59"/>
    </location>
</feature>
<name>A0A5C3LJU9_COPMA</name>
<keyword evidence="1" id="KW-0472">Membrane</keyword>
<gene>
    <name evidence="2" type="ORF">FA15DRAFT_583626</name>
</gene>
<evidence type="ECO:0000256" key="1">
    <source>
        <dbReference type="SAM" id="Phobius"/>
    </source>
</evidence>
<evidence type="ECO:0000313" key="3">
    <source>
        <dbReference type="Proteomes" id="UP000307440"/>
    </source>
</evidence>
<keyword evidence="1" id="KW-0812">Transmembrane</keyword>
<dbReference type="AlphaFoldDB" id="A0A5C3LJU9"/>
<evidence type="ECO:0000313" key="2">
    <source>
        <dbReference type="EMBL" id="TFK28901.1"/>
    </source>
</evidence>